<protein>
    <submittedName>
        <fullName evidence="3">RHS repeat domain-containing protein</fullName>
    </submittedName>
</protein>
<evidence type="ECO:0000313" key="3">
    <source>
        <dbReference type="EMBL" id="MFG6489108.1"/>
    </source>
</evidence>
<accession>A0ABW7HHG2</accession>
<evidence type="ECO:0000256" key="1">
    <source>
        <dbReference type="ARBA" id="ARBA00022737"/>
    </source>
</evidence>
<dbReference type="InterPro" id="IPR006530">
    <property type="entry name" value="YD"/>
</dbReference>
<evidence type="ECO:0000313" key="4">
    <source>
        <dbReference type="Proteomes" id="UP001606134"/>
    </source>
</evidence>
<dbReference type="InterPro" id="IPR056823">
    <property type="entry name" value="TEN-like_YD-shell"/>
</dbReference>
<evidence type="ECO:0000259" key="2">
    <source>
        <dbReference type="Pfam" id="PF25023"/>
    </source>
</evidence>
<comment type="caution">
    <text evidence="3">The sequence shown here is derived from an EMBL/GenBank/DDBJ whole genome shotgun (WGS) entry which is preliminary data.</text>
</comment>
<dbReference type="Gene3D" id="2.180.10.10">
    <property type="entry name" value="RHS repeat-associated core"/>
    <property type="match status" value="1"/>
</dbReference>
<name>A0ABW7HHG2_9BURK</name>
<gene>
    <name evidence="3" type="ORF">ACG04R_20650</name>
</gene>
<dbReference type="PANTHER" id="PTHR32305">
    <property type="match status" value="1"/>
</dbReference>
<proteinExistence type="predicted"/>
<organism evidence="3 4">
    <name type="scientific">Pelomonas candidula</name>
    <dbReference type="NCBI Taxonomy" id="3299025"/>
    <lineage>
        <taxon>Bacteria</taxon>
        <taxon>Pseudomonadati</taxon>
        <taxon>Pseudomonadota</taxon>
        <taxon>Betaproteobacteria</taxon>
        <taxon>Burkholderiales</taxon>
        <taxon>Sphaerotilaceae</taxon>
        <taxon>Roseateles</taxon>
    </lineage>
</organism>
<keyword evidence="4" id="KW-1185">Reference proteome</keyword>
<dbReference type="EMBL" id="JBIGIC010000011">
    <property type="protein sequence ID" value="MFG6489108.1"/>
    <property type="molecule type" value="Genomic_DNA"/>
</dbReference>
<keyword evidence="1" id="KW-0677">Repeat</keyword>
<dbReference type="InterPro" id="IPR050708">
    <property type="entry name" value="T6SS_VgrG/RHS"/>
</dbReference>
<dbReference type="RefSeq" id="WP_394415299.1">
    <property type="nucleotide sequence ID" value="NZ_JBIGIC010000011.1"/>
</dbReference>
<feature type="domain" description="Teneurin-like YD-shell" evidence="2">
    <location>
        <begin position="270"/>
        <end position="472"/>
    </location>
</feature>
<reference evidence="3 4" key="1">
    <citation type="submission" date="2024-08" db="EMBL/GenBank/DDBJ databases">
        <authorList>
            <person name="Lu H."/>
        </authorList>
    </citation>
    <scope>NUCLEOTIDE SEQUENCE [LARGE SCALE GENOMIC DNA]</scope>
    <source>
        <strain evidence="3 4">BYS78W</strain>
    </source>
</reference>
<sequence length="707" mass="79171">MQPALQQLQAFTAGRQAGSETQLDAAGLPLRVRAGAGLSAYGWTGGELTHITEPDGTRFDYRYGSDGRLLELLRNGATQASYRYDAAGRLTAIDREANPLAHDYDAQGRLRRTRRGDAGSWLYRWDGQRVVEARSEREASRFEHDESGRLVGITQTVDGVPLSLRQHFDTAGRLEAIDFPEWDQRIAFGWNARNRPASVRWNGRPVVRLGSDDTRRLSWLQGADGRRAVTWHDPGSGRPVRQWFGHRRQPLRETQLVRDEQFRLVREGERRYRYDAQGRLAEADSCAYHYDAGGNVAVDAALHLDRHGNITSVQRAGEERVYRYNGAHELTSVLVNGECVAHFTYDHKGRLVLKSGPAGTERYVYGPDDALLAVADGHGRPLLIVLRLPTGIVGVVDFRHDSDGQTQTLLCDHGGNLVHTDAPLRYSPFGLPEADGELHIFRGRFWHAELGLYRIGSRWYDPLLARFLTPDSHTGAPDDARLVNPFVPAVQQRMARARCLGEWLREPALRNRHAYCANDPVNRFDPNGHWSFGGVLLSLLGVLWTLPNTAFGLAVEVTCLIGEVVRWLVYAVTLGHVSWQTPGFDVASSSRLDAFALVFKGGWIGSFESLLGITFGNVIFVNGEYEQHPAFQALPDPVSPPAYNGTVTIPKAQALYEHELRHVNQYSWWGPFFHLGLPLFGIYEWDVILNGYQDASLEKDAREHGGF</sequence>
<dbReference type="Pfam" id="PF25023">
    <property type="entry name" value="TEN_YD-shell"/>
    <property type="match status" value="1"/>
</dbReference>
<dbReference type="PANTHER" id="PTHR32305:SF15">
    <property type="entry name" value="PROTEIN RHSA-RELATED"/>
    <property type="match status" value="1"/>
</dbReference>
<dbReference type="NCBIfam" id="TIGR01643">
    <property type="entry name" value="YD_repeat_2x"/>
    <property type="match status" value="1"/>
</dbReference>
<dbReference type="Proteomes" id="UP001606134">
    <property type="component" value="Unassembled WGS sequence"/>
</dbReference>